<dbReference type="Gene3D" id="2.30.42.10">
    <property type="match status" value="1"/>
</dbReference>
<comment type="caution">
    <text evidence="5">The sequence shown here is derived from an EMBL/GenBank/DDBJ whole genome shotgun (WGS) entry which is preliminary data.</text>
</comment>
<dbReference type="InterPro" id="IPR009003">
    <property type="entry name" value="Peptidase_S1_PA"/>
</dbReference>
<dbReference type="Pfam" id="PF13180">
    <property type="entry name" value="PDZ_2"/>
    <property type="match status" value="1"/>
</dbReference>
<dbReference type="InterPro" id="IPR051201">
    <property type="entry name" value="Chloro_Bact_Ser_Proteases"/>
</dbReference>
<dbReference type="EMBL" id="JAPDOG010000013">
    <property type="protein sequence ID" value="MCW3782823.1"/>
    <property type="molecule type" value="Genomic_DNA"/>
</dbReference>
<dbReference type="InterPro" id="IPR001940">
    <property type="entry name" value="Peptidase_S1C"/>
</dbReference>
<dbReference type="PANTHER" id="PTHR43343">
    <property type="entry name" value="PEPTIDASE S12"/>
    <property type="match status" value="1"/>
</dbReference>
<keyword evidence="3" id="KW-0732">Signal</keyword>
<protein>
    <submittedName>
        <fullName evidence="5">Trypsin-like peptidase domain-containing protein</fullName>
    </submittedName>
</protein>
<accession>A0ABT3J581</accession>
<feature type="chain" id="PRO_5047530115" evidence="3">
    <location>
        <begin position="23"/>
        <end position="461"/>
    </location>
</feature>
<feature type="domain" description="PDZ" evidence="4">
    <location>
        <begin position="389"/>
        <end position="427"/>
    </location>
</feature>
<evidence type="ECO:0000256" key="1">
    <source>
        <dbReference type="ARBA" id="ARBA00022670"/>
    </source>
</evidence>
<keyword evidence="1" id="KW-0645">Protease</keyword>
<dbReference type="Gene3D" id="2.40.10.120">
    <property type="match status" value="1"/>
</dbReference>
<evidence type="ECO:0000313" key="5">
    <source>
        <dbReference type="EMBL" id="MCW3782823.1"/>
    </source>
</evidence>
<evidence type="ECO:0000313" key="6">
    <source>
        <dbReference type="Proteomes" id="UP001207582"/>
    </source>
</evidence>
<dbReference type="Pfam" id="PF13365">
    <property type="entry name" value="Trypsin_2"/>
    <property type="match status" value="1"/>
</dbReference>
<dbReference type="PROSITE" id="PS50106">
    <property type="entry name" value="PDZ"/>
    <property type="match status" value="2"/>
</dbReference>
<dbReference type="InterPro" id="IPR001478">
    <property type="entry name" value="PDZ"/>
</dbReference>
<dbReference type="SUPFAM" id="SSF50494">
    <property type="entry name" value="Trypsin-like serine proteases"/>
    <property type="match status" value="1"/>
</dbReference>
<dbReference type="PANTHER" id="PTHR43343:SF3">
    <property type="entry name" value="PROTEASE DO-LIKE 8, CHLOROPLASTIC"/>
    <property type="match status" value="1"/>
</dbReference>
<dbReference type="InterPro" id="IPR036034">
    <property type="entry name" value="PDZ_sf"/>
</dbReference>
<feature type="signal peptide" evidence="3">
    <location>
        <begin position="1"/>
        <end position="22"/>
    </location>
</feature>
<sequence>MRIAAFCLIVAAALPLPLLAQAKVPADRAEIGLSFAPVVKAAAPTVVNIYASRIVAQRLSPFADDPLFSQFFDFGPSVPRVQNSLGSGVILRADGIVVSNFHVVGGAEDIRVVLADRREYAGRVILADEAADLAVIRLDGAEDLPALDLADSDLAEVGDLVLAIGNPFGVGQTVTSGIVSGLARAGGDMGRGRGYFIQTDAAINPGNSGGALVDTAGRLLGINTSILTRSGGSHGIGFAIPSNLVAQYVAQAEAGAADFARPWSGIEVQPVDAGMAEALGLAAPGGVVIRQIHPESPFAKAGLDAGDVVTGIAGHPVDGPQELDYRLAILGPGGTADLRYWSDGDEAETEIVLSPAPDPDAEQSLRLGSGSPLNGLAVAALGPALIERLGLPLSAEGVVVTEVAGPSRRTRLRPGDILIAVNGLPIRVPEDLAAATAQPARLWQIEFLRGGRRAMVRLSGG</sequence>
<evidence type="ECO:0000256" key="2">
    <source>
        <dbReference type="ARBA" id="ARBA00022801"/>
    </source>
</evidence>
<dbReference type="Gene3D" id="2.30.42.60">
    <property type="match status" value="1"/>
</dbReference>
<dbReference type="SUPFAM" id="SSF50156">
    <property type="entry name" value="PDZ domain-like"/>
    <property type="match status" value="2"/>
</dbReference>
<reference evidence="5 6" key="1">
    <citation type="submission" date="2022-10" db="EMBL/GenBank/DDBJ databases">
        <title>Defluviimonas sp. CAU 1641 isolated from mud.</title>
        <authorList>
            <person name="Kim W."/>
        </authorList>
    </citation>
    <scope>NUCLEOTIDE SEQUENCE [LARGE SCALE GENOMIC DNA]</scope>
    <source>
        <strain evidence="5 6">CAU 1641</strain>
    </source>
</reference>
<feature type="domain" description="PDZ" evidence="4">
    <location>
        <begin position="265"/>
        <end position="319"/>
    </location>
</feature>
<evidence type="ECO:0000259" key="4">
    <source>
        <dbReference type="PROSITE" id="PS50106"/>
    </source>
</evidence>
<dbReference type="RefSeq" id="WP_264772466.1">
    <property type="nucleotide sequence ID" value="NZ_JAPDOG010000013.1"/>
</dbReference>
<dbReference type="PRINTS" id="PR00834">
    <property type="entry name" value="PROTEASES2C"/>
</dbReference>
<name>A0ABT3J581_9RHOB</name>
<evidence type="ECO:0000256" key="3">
    <source>
        <dbReference type="SAM" id="SignalP"/>
    </source>
</evidence>
<keyword evidence="6" id="KW-1185">Reference proteome</keyword>
<organism evidence="5 6">
    <name type="scientific">Defluviimonas salinarum</name>
    <dbReference type="NCBI Taxonomy" id="2992147"/>
    <lineage>
        <taxon>Bacteria</taxon>
        <taxon>Pseudomonadati</taxon>
        <taxon>Pseudomonadota</taxon>
        <taxon>Alphaproteobacteria</taxon>
        <taxon>Rhodobacterales</taxon>
        <taxon>Paracoccaceae</taxon>
        <taxon>Albidovulum</taxon>
    </lineage>
</organism>
<dbReference type="SMART" id="SM00228">
    <property type="entry name" value="PDZ"/>
    <property type="match status" value="2"/>
</dbReference>
<dbReference type="Proteomes" id="UP001207582">
    <property type="component" value="Unassembled WGS sequence"/>
</dbReference>
<gene>
    <name evidence="5" type="ORF">OM960_14640</name>
</gene>
<proteinExistence type="predicted"/>
<keyword evidence="2" id="KW-0378">Hydrolase</keyword>